<keyword evidence="1" id="KW-0472">Membrane</keyword>
<name>B0MGY4_ANACD</name>
<dbReference type="Proteomes" id="UP000004935">
    <property type="component" value="Unassembled WGS sequence"/>
</dbReference>
<protein>
    <submittedName>
        <fullName evidence="2">Uncharacterized protein</fullName>
    </submittedName>
</protein>
<reference evidence="2" key="2">
    <citation type="submission" date="2013-11" db="EMBL/GenBank/DDBJ databases">
        <title>Draft genome sequence of Anaerostipes caccae (DSM 14662).</title>
        <authorList>
            <person name="Sudarsanam P."/>
            <person name="Ley R."/>
            <person name="Guruge J."/>
            <person name="Turnbaugh P.J."/>
            <person name="Mahowald M."/>
            <person name="Liep D."/>
            <person name="Gordon J."/>
        </authorList>
    </citation>
    <scope>NUCLEOTIDE SEQUENCE</scope>
    <source>
        <strain evidence="2">DSM 14662</strain>
    </source>
</reference>
<keyword evidence="1" id="KW-1133">Transmembrane helix</keyword>
<gene>
    <name evidence="2" type="ORF">ANACAC_03221</name>
</gene>
<proteinExistence type="predicted"/>
<dbReference type="EMBL" id="ABAX03000024">
    <property type="protein sequence ID" value="EDR96598.1"/>
    <property type="molecule type" value="Genomic_DNA"/>
</dbReference>
<sequence length="73" mass="8662">MKRVCKAKYQISLLYMQADKRQTGISIPVVPDQYFIFLQCSFQKPVTPRHLISFLVFVYYSLCFSYCQHPFLS</sequence>
<dbReference type="AlphaFoldDB" id="B0MGY4"/>
<evidence type="ECO:0000256" key="1">
    <source>
        <dbReference type="SAM" id="Phobius"/>
    </source>
</evidence>
<keyword evidence="3" id="KW-1185">Reference proteome</keyword>
<evidence type="ECO:0000313" key="3">
    <source>
        <dbReference type="Proteomes" id="UP000004935"/>
    </source>
</evidence>
<keyword evidence="1" id="KW-0812">Transmembrane</keyword>
<dbReference type="STRING" id="411490.ANACAC_03221"/>
<accession>B0MGY4</accession>
<evidence type="ECO:0000313" key="2">
    <source>
        <dbReference type="EMBL" id="EDR96598.1"/>
    </source>
</evidence>
<comment type="caution">
    <text evidence="2">The sequence shown here is derived from an EMBL/GenBank/DDBJ whole genome shotgun (WGS) entry which is preliminary data.</text>
</comment>
<organism evidence="2 3">
    <name type="scientific">Anaerostipes caccae (strain DSM 14662 / CCUG 47493 / JCM 13470 / NCIMB 13811 / L1-92)</name>
    <dbReference type="NCBI Taxonomy" id="411490"/>
    <lineage>
        <taxon>Bacteria</taxon>
        <taxon>Bacillati</taxon>
        <taxon>Bacillota</taxon>
        <taxon>Clostridia</taxon>
        <taxon>Lachnospirales</taxon>
        <taxon>Lachnospiraceae</taxon>
        <taxon>Anaerostipes</taxon>
    </lineage>
</organism>
<reference evidence="2" key="1">
    <citation type="submission" date="2007-11" db="EMBL/GenBank/DDBJ databases">
        <authorList>
            <person name="Fulton L."/>
            <person name="Clifton S."/>
            <person name="Fulton B."/>
            <person name="Xu J."/>
            <person name="Minx P."/>
            <person name="Pepin K.H."/>
            <person name="Johnson M."/>
            <person name="Thiruvilangam P."/>
            <person name="Bhonagiri V."/>
            <person name="Nash W.E."/>
            <person name="Mardis E.R."/>
            <person name="Wilson R.K."/>
        </authorList>
    </citation>
    <scope>NUCLEOTIDE SEQUENCE [LARGE SCALE GENOMIC DNA]</scope>
    <source>
        <strain evidence="2">DSM 14662</strain>
    </source>
</reference>
<feature type="transmembrane region" description="Helical" evidence="1">
    <location>
        <begin position="51"/>
        <end position="71"/>
    </location>
</feature>
<dbReference type="HOGENOM" id="CLU_2696406_0_0_9"/>